<proteinExistence type="predicted"/>
<comment type="caution">
    <text evidence="1">The sequence shown here is derived from an EMBL/GenBank/DDBJ whole genome shotgun (WGS) entry which is preliminary data.</text>
</comment>
<dbReference type="EMBL" id="BAABGJ010000076">
    <property type="protein sequence ID" value="GAA4352940.1"/>
    <property type="molecule type" value="Genomic_DNA"/>
</dbReference>
<dbReference type="Proteomes" id="UP001500975">
    <property type="component" value="Unassembled WGS sequence"/>
</dbReference>
<reference evidence="2" key="1">
    <citation type="journal article" date="2019" name="Int. J. Syst. Evol. Microbiol.">
        <title>The Global Catalogue of Microorganisms (GCM) 10K type strain sequencing project: providing services to taxonomists for standard genome sequencing and annotation.</title>
        <authorList>
            <consortium name="The Broad Institute Genomics Platform"/>
            <consortium name="The Broad Institute Genome Sequencing Center for Infectious Disease"/>
            <person name="Wu L."/>
            <person name="Ma J."/>
        </authorList>
    </citation>
    <scope>NUCLEOTIDE SEQUENCE [LARGE SCALE GENOMIC DNA]</scope>
    <source>
        <strain evidence="2">JCM 17804</strain>
    </source>
</reference>
<gene>
    <name evidence="1" type="ORF">GCM10023165_42790</name>
</gene>
<evidence type="ECO:0008006" key="3">
    <source>
        <dbReference type="Google" id="ProtNLM"/>
    </source>
</evidence>
<keyword evidence="2" id="KW-1185">Reference proteome</keyword>
<dbReference type="RefSeq" id="WP_345540466.1">
    <property type="nucleotide sequence ID" value="NZ_BAABGJ010000076.1"/>
</dbReference>
<protein>
    <recommendedName>
        <fullName evidence="3">DNA-binding protein</fullName>
    </recommendedName>
</protein>
<evidence type="ECO:0000313" key="2">
    <source>
        <dbReference type="Proteomes" id="UP001500975"/>
    </source>
</evidence>
<organism evidence="1 2">
    <name type="scientific">Variovorax defluvii</name>
    <dbReference type="NCBI Taxonomy" id="913761"/>
    <lineage>
        <taxon>Bacteria</taxon>
        <taxon>Pseudomonadati</taxon>
        <taxon>Pseudomonadota</taxon>
        <taxon>Betaproteobacteria</taxon>
        <taxon>Burkholderiales</taxon>
        <taxon>Comamonadaceae</taxon>
        <taxon>Variovorax</taxon>
    </lineage>
</organism>
<evidence type="ECO:0000313" key="1">
    <source>
        <dbReference type="EMBL" id="GAA4352940.1"/>
    </source>
</evidence>
<accession>A0ABP8I7Z6</accession>
<sequence>MRPDIALIPLEKEVRATLTTAEAAAHLNRAEQTLRFWAMGTVKSPIQPRRVNGRLAWPVAELKKLLGVEEA</sequence>
<name>A0ABP8I7Z6_9BURK</name>